<sequence length="207" mass="22247">MNTFIFFFSCLVTLFSVFDPFGAAVTLLALTLGDTEERRNEQARKAVFISAAILLTFTLFGGLIFALFGISIQALLVAGGIILCLIAIKMLEGAALDYKSTKPELAEAETKEDIAIIPLAIPVIAGPAAITTVMVFANRAEGVLDWIALFLAIGATLFLTHIILQRSRKISDWLGETGVRVLTRIMGLILLAMGAEFVLSGVKGYFG</sequence>
<comment type="similarity">
    <text evidence="2">Belongs to the UPF0056 (MarC) family.</text>
</comment>
<feature type="transmembrane region" description="Helical" evidence="7">
    <location>
        <begin position="116"/>
        <end position="137"/>
    </location>
</feature>
<keyword evidence="5 7" id="KW-1133">Transmembrane helix</keyword>
<evidence type="ECO:0000313" key="8">
    <source>
        <dbReference type="EMBL" id="VAX16245.1"/>
    </source>
</evidence>
<evidence type="ECO:0000256" key="2">
    <source>
        <dbReference type="ARBA" id="ARBA00009784"/>
    </source>
</evidence>
<dbReference type="NCBIfam" id="TIGR00427">
    <property type="entry name" value="NAAT family transporter"/>
    <property type="match status" value="1"/>
</dbReference>
<dbReference type="PANTHER" id="PTHR33508">
    <property type="entry name" value="UPF0056 MEMBRANE PROTEIN YHCE"/>
    <property type="match status" value="1"/>
</dbReference>
<comment type="subcellular location">
    <subcellularLocation>
        <location evidence="1">Cell membrane</location>
        <topology evidence="1">Multi-pass membrane protein</topology>
    </subcellularLocation>
</comment>
<dbReference type="GO" id="GO:0005886">
    <property type="term" value="C:plasma membrane"/>
    <property type="evidence" value="ECO:0007669"/>
    <property type="project" value="UniProtKB-SubCell"/>
</dbReference>
<reference evidence="8" key="1">
    <citation type="submission" date="2018-06" db="EMBL/GenBank/DDBJ databases">
        <authorList>
            <person name="Zhirakovskaya E."/>
        </authorList>
    </citation>
    <scope>NUCLEOTIDE SEQUENCE</scope>
</reference>
<evidence type="ECO:0000256" key="5">
    <source>
        <dbReference type="ARBA" id="ARBA00022989"/>
    </source>
</evidence>
<organism evidence="8">
    <name type="scientific">hydrothermal vent metagenome</name>
    <dbReference type="NCBI Taxonomy" id="652676"/>
    <lineage>
        <taxon>unclassified sequences</taxon>
        <taxon>metagenomes</taxon>
        <taxon>ecological metagenomes</taxon>
    </lineage>
</organism>
<dbReference type="InterPro" id="IPR002771">
    <property type="entry name" value="Multi_antbiot-R_MarC"/>
</dbReference>
<proteinExistence type="inferred from homology"/>
<feature type="transmembrane region" description="Helical" evidence="7">
    <location>
        <begin position="185"/>
        <end position="206"/>
    </location>
</feature>
<dbReference type="AlphaFoldDB" id="A0A3B1CC59"/>
<evidence type="ECO:0000256" key="7">
    <source>
        <dbReference type="SAM" id="Phobius"/>
    </source>
</evidence>
<protein>
    <submittedName>
        <fullName evidence="8">Uncharacterized protein</fullName>
    </submittedName>
</protein>
<feature type="transmembrane region" description="Helical" evidence="7">
    <location>
        <begin position="143"/>
        <end position="164"/>
    </location>
</feature>
<keyword evidence="4 7" id="KW-0812">Transmembrane</keyword>
<keyword evidence="3" id="KW-1003">Cell membrane</keyword>
<dbReference type="Pfam" id="PF01914">
    <property type="entry name" value="MarC"/>
    <property type="match status" value="1"/>
</dbReference>
<evidence type="ECO:0000256" key="1">
    <source>
        <dbReference type="ARBA" id="ARBA00004651"/>
    </source>
</evidence>
<evidence type="ECO:0000256" key="6">
    <source>
        <dbReference type="ARBA" id="ARBA00023136"/>
    </source>
</evidence>
<dbReference type="PANTHER" id="PTHR33508:SF1">
    <property type="entry name" value="UPF0056 MEMBRANE PROTEIN YHCE"/>
    <property type="match status" value="1"/>
</dbReference>
<name>A0A3B1CC59_9ZZZZ</name>
<feature type="transmembrane region" description="Helical" evidence="7">
    <location>
        <begin position="45"/>
        <end position="68"/>
    </location>
</feature>
<feature type="transmembrane region" description="Helical" evidence="7">
    <location>
        <begin position="74"/>
        <end position="95"/>
    </location>
</feature>
<accession>A0A3B1CC59</accession>
<keyword evidence="6 7" id="KW-0472">Membrane</keyword>
<dbReference type="EMBL" id="UOGA01000059">
    <property type="protein sequence ID" value="VAX16245.1"/>
    <property type="molecule type" value="Genomic_DNA"/>
</dbReference>
<gene>
    <name evidence="8" type="ORF">MNBD_NITROSPINAE04-2612</name>
</gene>
<evidence type="ECO:0000256" key="4">
    <source>
        <dbReference type="ARBA" id="ARBA00022692"/>
    </source>
</evidence>
<feature type="transmembrane region" description="Helical" evidence="7">
    <location>
        <begin position="6"/>
        <end position="33"/>
    </location>
</feature>
<evidence type="ECO:0000256" key="3">
    <source>
        <dbReference type="ARBA" id="ARBA00022475"/>
    </source>
</evidence>